<dbReference type="SUPFAM" id="SSF52499">
    <property type="entry name" value="Isochorismatase-like hydrolases"/>
    <property type="match status" value="1"/>
</dbReference>
<gene>
    <name evidence="3" type="ORF">GCM10010995_17890</name>
</gene>
<dbReference type="PANTHER" id="PTHR43540">
    <property type="entry name" value="PEROXYUREIDOACRYLATE/UREIDOACRYLATE AMIDOHYDROLASE-RELATED"/>
    <property type="match status" value="1"/>
</dbReference>
<dbReference type="GO" id="GO:0016787">
    <property type="term" value="F:hydrolase activity"/>
    <property type="evidence" value="ECO:0007669"/>
    <property type="project" value="UniProtKB-KW"/>
</dbReference>
<dbReference type="RefSeq" id="WP_117003058.1">
    <property type="nucleotide sequence ID" value="NZ_BMJS01000020.1"/>
</dbReference>
<dbReference type="InterPro" id="IPR050272">
    <property type="entry name" value="Isochorismatase-like_hydrls"/>
</dbReference>
<evidence type="ECO:0000259" key="2">
    <source>
        <dbReference type="Pfam" id="PF00857"/>
    </source>
</evidence>
<comment type="caution">
    <text evidence="3">The sequence shown here is derived from an EMBL/GenBank/DDBJ whole genome shotgun (WGS) entry which is preliminary data.</text>
</comment>
<name>A0A8J2Z512_9GAMM</name>
<sequence>MQNTLVLVADFINEIVDPKGAFGAHNAARIIEDKTMEKANEVIAWARKHKVLIAHVKVGFEAHYQECPQHSPMFGKAPEYGVLKLGTWGTEFHEKMDVEPQDVIVTKHRVSALYGTNLEPVLRANKIERVIICGVSTTYVVEATARELHDRDYQVVIVADACNAATKESHEASLSALSRLAQITTTAEFTKEN</sequence>
<reference evidence="3" key="1">
    <citation type="journal article" date="2014" name="Int. J. Syst. Evol. Microbiol.">
        <title>Complete genome sequence of Corynebacterium casei LMG S-19264T (=DSM 44701T), isolated from a smear-ripened cheese.</title>
        <authorList>
            <consortium name="US DOE Joint Genome Institute (JGI-PGF)"/>
            <person name="Walter F."/>
            <person name="Albersmeier A."/>
            <person name="Kalinowski J."/>
            <person name="Ruckert C."/>
        </authorList>
    </citation>
    <scope>NUCLEOTIDE SEQUENCE</scope>
    <source>
        <strain evidence="3">CGMCC 1.15758</strain>
    </source>
</reference>
<dbReference type="CDD" id="cd00431">
    <property type="entry name" value="cysteine_hydrolases"/>
    <property type="match status" value="1"/>
</dbReference>
<organism evidence="3 4">
    <name type="scientific">Cysteiniphilum litorale</name>
    <dbReference type="NCBI Taxonomy" id="2056700"/>
    <lineage>
        <taxon>Bacteria</taxon>
        <taxon>Pseudomonadati</taxon>
        <taxon>Pseudomonadota</taxon>
        <taxon>Gammaproteobacteria</taxon>
        <taxon>Thiotrichales</taxon>
        <taxon>Fastidiosibacteraceae</taxon>
        <taxon>Cysteiniphilum</taxon>
    </lineage>
</organism>
<dbReference type="InterPro" id="IPR036380">
    <property type="entry name" value="Isochorismatase-like_sf"/>
</dbReference>
<dbReference type="Proteomes" id="UP000636949">
    <property type="component" value="Unassembled WGS sequence"/>
</dbReference>
<evidence type="ECO:0000256" key="1">
    <source>
        <dbReference type="ARBA" id="ARBA00022801"/>
    </source>
</evidence>
<keyword evidence="4" id="KW-1185">Reference proteome</keyword>
<keyword evidence="1" id="KW-0378">Hydrolase</keyword>
<accession>A0A8J2Z512</accession>
<dbReference type="OrthoDB" id="9807387at2"/>
<dbReference type="Gene3D" id="3.40.50.850">
    <property type="entry name" value="Isochorismatase-like"/>
    <property type="match status" value="1"/>
</dbReference>
<proteinExistence type="predicted"/>
<dbReference type="PANTHER" id="PTHR43540:SF1">
    <property type="entry name" value="ISOCHORISMATASE HYDROLASE"/>
    <property type="match status" value="1"/>
</dbReference>
<dbReference type="InterPro" id="IPR000868">
    <property type="entry name" value="Isochorismatase-like_dom"/>
</dbReference>
<feature type="domain" description="Isochorismatase-like" evidence="2">
    <location>
        <begin position="4"/>
        <end position="188"/>
    </location>
</feature>
<dbReference type="Pfam" id="PF00857">
    <property type="entry name" value="Isochorismatase"/>
    <property type="match status" value="1"/>
</dbReference>
<evidence type="ECO:0000313" key="3">
    <source>
        <dbReference type="EMBL" id="GGG00901.1"/>
    </source>
</evidence>
<reference evidence="3" key="2">
    <citation type="submission" date="2020-09" db="EMBL/GenBank/DDBJ databases">
        <authorList>
            <person name="Sun Q."/>
            <person name="Zhou Y."/>
        </authorList>
    </citation>
    <scope>NUCLEOTIDE SEQUENCE</scope>
    <source>
        <strain evidence="3">CGMCC 1.15758</strain>
    </source>
</reference>
<dbReference type="AlphaFoldDB" id="A0A8J2Z512"/>
<evidence type="ECO:0000313" key="4">
    <source>
        <dbReference type="Proteomes" id="UP000636949"/>
    </source>
</evidence>
<protein>
    <submittedName>
        <fullName evidence="3">Isochorismatase</fullName>
    </submittedName>
</protein>
<dbReference type="EMBL" id="BMJS01000020">
    <property type="protein sequence ID" value="GGG00901.1"/>
    <property type="molecule type" value="Genomic_DNA"/>
</dbReference>